<sequence length="151" mass="17390">MRILIALCLVVSLVWSKDPKDSALQKARFILKKMDKALESRNLAQFLKMHDKNFQFQFCKTTGKSVSDLEHVLKTDPYLSQTVVSKHHVSGDPSIPLIEKVGEKQWSFKYDEYLMLKDNVVYRSQGSITFIDDGANSKIIYAEEKCPQKIF</sequence>
<dbReference type="AlphaFoldDB" id="A0A2G5TVH1"/>
<comment type="caution">
    <text evidence="2">The sequence shown here is derived from an EMBL/GenBank/DDBJ whole genome shotgun (WGS) entry which is preliminary data.</text>
</comment>
<evidence type="ECO:0008006" key="4">
    <source>
        <dbReference type="Google" id="ProtNLM"/>
    </source>
</evidence>
<dbReference type="EMBL" id="PDUG01000004">
    <property type="protein sequence ID" value="PIC31309.1"/>
    <property type="molecule type" value="Genomic_DNA"/>
</dbReference>
<evidence type="ECO:0000256" key="1">
    <source>
        <dbReference type="SAM" id="SignalP"/>
    </source>
</evidence>
<evidence type="ECO:0000313" key="3">
    <source>
        <dbReference type="Proteomes" id="UP000230233"/>
    </source>
</evidence>
<name>A0A2G5TVH1_9PELO</name>
<protein>
    <recommendedName>
        <fullName evidence="4">DUF38 domain-containing protein</fullName>
    </recommendedName>
</protein>
<gene>
    <name evidence="2" type="primary">Cni-F26D10.13</name>
    <name evidence="2" type="synonym">Cnig_chr_IV.g12053</name>
    <name evidence="2" type="ORF">B9Z55_012053</name>
</gene>
<keyword evidence="1" id="KW-0732">Signal</keyword>
<organism evidence="2 3">
    <name type="scientific">Caenorhabditis nigoni</name>
    <dbReference type="NCBI Taxonomy" id="1611254"/>
    <lineage>
        <taxon>Eukaryota</taxon>
        <taxon>Metazoa</taxon>
        <taxon>Ecdysozoa</taxon>
        <taxon>Nematoda</taxon>
        <taxon>Chromadorea</taxon>
        <taxon>Rhabditida</taxon>
        <taxon>Rhabditina</taxon>
        <taxon>Rhabditomorpha</taxon>
        <taxon>Rhabditoidea</taxon>
        <taxon>Rhabditidae</taxon>
        <taxon>Peloderinae</taxon>
        <taxon>Caenorhabditis</taxon>
    </lineage>
</organism>
<proteinExistence type="predicted"/>
<keyword evidence="3" id="KW-1185">Reference proteome</keyword>
<evidence type="ECO:0000313" key="2">
    <source>
        <dbReference type="EMBL" id="PIC31309.1"/>
    </source>
</evidence>
<dbReference type="Proteomes" id="UP000230233">
    <property type="component" value="Chromosome IV"/>
</dbReference>
<feature type="signal peptide" evidence="1">
    <location>
        <begin position="1"/>
        <end position="16"/>
    </location>
</feature>
<reference evidence="3" key="1">
    <citation type="submission" date="2017-10" db="EMBL/GenBank/DDBJ databases">
        <title>Rapid genome shrinkage in a self-fertile nematode reveals novel sperm competition proteins.</title>
        <authorList>
            <person name="Yin D."/>
            <person name="Schwarz E.M."/>
            <person name="Thomas C.G."/>
            <person name="Felde R.L."/>
            <person name="Korf I.F."/>
            <person name="Cutter A.D."/>
            <person name="Schartner C.M."/>
            <person name="Ralston E.J."/>
            <person name="Meyer B.J."/>
            <person name="Haag E.S."/>
        </authorList>
    </citation>
    <scope>NUCLEOTIDE SEQUENCE [LARGE SCALE GENOMIC DNA]</scope>
    <source>
        <strain evidence="3">JU1422</strain>
    </source>
</reference>
<feature type="chain" id="PRO_5013579625" description="DUF38 domain-containing protein" evidence="1">
    <location>
        <begin position="17"/>
        <end position="151"/>
    </location>
</feature>
<dbReference type="OrthoDB" id="5866763at2759"/>
<accession>A0A2G5TVH1</accession>